<dbReference type="AlphaFoldDB" id="A0A1B7LD22"/>
<organism evidence="1 2">
    <name type="scientific">Desulfotomaculum copahuensis</name>
    <dbReference type="NCBI Taxonomy" id="1838280"/>
    <lineage>
        <taxon>Bacteria</taxon>
        <taxon>Bacillati</taxon>
        <taxon>Bacillota</taxon>
        <taxon>Clostridia</taxon>
        <taxon>Eubacteriales</taxon>
        <taxon>Desulfotomaculaceae</taxon>
        <taxon>Desulfotomaculum</taxon>
    </lineage>
</organism>
<proteinExistence type="predicted"/>
<sequence>MLSSNYIIQYPDPLVILIFPPAKTFPEHTVIITARTPAGARSRAENRRPYFNLFHCATFLNVRKTEDAAPAAC</sequence>
<dbReference type="EMBL" id="LYVF01000173">
    <property type="protein sequence ID" value="OAT80789.1"/>
    <property type="molecule type" value="Genomic_DNA"/>
</dbReference>
<dbReference type="Proteomes" id="UP000078532">
    <property type="component" value="Unassembled WGS sequence"/>
</dbReference>
<accession>A0A1B7LD22</accession>
<name>A0A1B7LD22_9FIRM</name>
<evidence type="ECO:0000313" key="1">
    <source>
        <dbReference type="EMBL" id="OAT80789.1"/>
    </source>
</evidence>
<comment type="caution">
    <text evidence="1">The sequence shown here is derived from an EMBL/GenBank/DDBJ whole genome shotgun (WGS) entry which is preliminary data.</text>
</comment>
<evidence type="ECO:0000313" key="2">
    <source>
        <dbReference type="Proteomes" id="UP000078532"/>
    </source>
</evidence>
<gene>
    <name evidence="1" type="ORF">A6M21_12640</name>
</gene>
<dbReference type="STRING" id="1838280.A6M21_12640"/>
<protein>
    <submittedName>
        <fullName evidence="1">Uncharacterized protein</fullName>
    </submittedName>
</protein>
<keyword evidence="2" id="KW-1185">Reference proteome</keyword>
<reference evidence="1 2" key="1">
    <citation type="submission" date="2016-04" db="EMBL/GenBank/DDBJ databases">
        <authorList>
            <person name="Evans L.H."/>
            <person name="Alamgir A."/>
            <person name="Owens N."/>
            <person name="Weber N.D."/>
            <person name="Virtaneva K."/>
            <person name="Barbian K."/>
            <person name="Babar A."/>
            <person name="Rosenke K."/>
        </authorList>
    </citation>
    <scope>NUCLEOTIDE SEQUENCE [LARGE SCALE GENOMIC DNA]</scope>
    <source>
        <strain evidence="1 2">LMa1</strain>
    </source>
</reference>